<evidence type="ECO:0000313" key="3">
    <source>
        <dbReference type="Proteomes" id="UP001627154"/>
    </source>
</evidence>
<dbReference type="EMBL" id="JBJJXI010000062">
    <property type="protein sequence ID" value="KAL3397664.1"/>
    <property type="molecule type" value="Genomic_DNA"/>
</dbReference>
<dbReference type="AlphaFoldDB" id="A0ABD2WYT7"/>
<gene>
    <name evidence="2" type="ORF">TKK_008749</name>
</gene>
<organism evidence="2 3">
    <name type="scientific">Trichogramma kaykai</name>
    <dbReference type="NCBI Taxonomy" id="54128"/>
    <lineage>
        <taxon>Eukaryota</taxon>
        <taxon>Metazoa</taxon>
        <taxon>Ecdysozoa</taxon>
        <taxon>Arthropoda</taxon>
        <taxon>Hexapoda</taxon>
        <taxon>Insecta</taxon>
        <taxon>Pterygota</taxon>
        <taxon>Neoptera</taxon>
        <taxon>Endopterygota</taxon>
        <taxon>Hymenoptera</taxon>
        <taxon>Apocrita</taxon>
        <taxon>Proctotrupomorpha</taxon>
        <taxon>Chalcidoidea</taxon>
        <taxon>Trichogrammatidae</taxon>
        <taxon>Trichogramma</taxon>
    </lineage>
</organism>
<feature type="compositionally biased region" description="Polar residues" evidence="1">
    <location>
        <begin position="102"/>
        <end position="120"/>
    </location>
</feature>
<feature type="compositionally biased region" description="Basic and acidic residues" evidence="1">
    <location>
        <begin position="30"/>
        <end position="40"/>
    </location>
</feature>
<feature type="region of interest" description="Disordered" evidence="1">
    <location>
        <begin position="80"/>
        <end position="126"/>
    </location>
</feature>
<sequence>MPRTTNFNKLRRKRKRTSSSSSTDSNSGNEKWRRNYELVREIIQNSQNSPQSEDEASAESVSEHDSVNEAHFLRESPHTVQKNLNNSPEDSDSSATSFSTDGNSNSPFKYNVSSETNESLETVGDDDENYDYEANKNMSARVNVSVPEILLAVLKFSLIYNLSQTAIADLFKMLNLFFSSSILPQSRYLIDKLFNHKEDITYHALCPKCKRYIKQFDRDNDYMAQCEPCEFEFGLKDPSYVDYFVTINPEKEIAYYLEKNWFYYESVAQRRNENNRDLKDFYDGLCYKYLMNSLPDEKKSNFVTATFNSDGSPVFESSTFSVWPIQIIINETPLKVRMNNPIVCGLWFGKHKPDMNVFLEPFVHQMNQLANDGITISVPQESHKIFVYAICSCVDSVARTPMQGITQYNITVRQ</sequence>
<name>A0ABD2WYT7_9HYME</name>
<protein>
    <submittedName>
        <fullName evidence="2">Uncharacterized protein</fullName>
    </submittedName>
</protein>
<reference evidence="2 3" key="1">
    <citation type="journal article" date="2024" name="bioRxiv">
        <title>A reference genome for Trichogramma kaykai: A tiny desert-dwelling parasitoid wasp with competing sex-ratio distorters.</title>
        <authorList>
            <person name="Culotta J."/>
            <person name="Lindsey A.R."/>
        </authorList>
    </citation>
    <scope>NUCLEOTIDE SEQUENCE [LARGE SCALE GENOMIC DNA]</scope>
    <source>
        <strain evidence="2 3">KSX58</strain>
    </source>
</reference>
<accession>A0ABD2WYT7</accession>
<evidence type="ECO:0000313" key="2">
    <source>
        <dbReference type="EMBL" id="KAL3397664.1"/>
    </source>
</evidence>
<comment type="caution">
    <text evidence="2">The sequence shown here is derived from an EMBL/GenBank/DDBJ whole genome shotgun (WGS) entry which is preliminary data.</text>
</comment>
<dbReference type="Proteomes" id="UP001627154">
    <property type="component" value="Unassembled WGS sequence"/>
</dbReference>
<feature type="region of interest" description="Disordered" evidence="1">
    <location>
        <begin position="1"/>
        <end position="66"/>
    </location>
</feature>
<keyword evidence="3" id="KW-1185">Reference proteome</keyword>
<evidence type="ECO:0000256" key="1">
    <source>
        <dbReference type="SAM" id="MobiDB-lite"/>
    </source>
</evidence>
<proteinExistence type="predicted"/>